<name>A0A7S0KUK3_MICPS</name>
<evidence type="ECO:0000256" key="5">
    <source>
        <dbReference type="ARBA" id="ARBA00022485"/>
    </source>
</evidence>
<dbReference type="GO" id="GO:0005506">
    <property type="term" value="F:iron ion binding"/>
    <property type="evidence" value="ECO:0007669"/>
    <property type="project" value="InterPro"/>
</dbReference>
<proteinExistence type="inferred from homology"/>
<evidence type="ECO:0000313" key="18">
    <source>
        <dbReference type="EMBL" id="CAD8592612.1"/>
    </source>
</evidence>
<evidence type="ECO:0000256" key="7">
    <source>
        <dbReference type="ARBA" id="ARBA00022630"/>
    </source>
</evidence>
<dbReference type="GO" id="GO:0020037">
    <property type="term" value="F:heme binding"/>
    <property type="evidence" value="ECO:0007669"/>
    <property type="project" value="InterPro"/>
</dbReference>
<dbReference type="Gene3D" id="2.20.28.10">
    <property type="match status" value="1"/>
</dbReference>
<evidence type="ECO:0000259" key="17">
    <source>
        <dbReference type="PROSITE" id="PS51384"/>
    </source>
</evidence>
<dbReference type="GO" id="GO:0051539">
    <property type="term" value="F:4 iron, 4 sulfur cluster binding"/>
    <property type="evidence" value="ECO:0007669"/>
    <property type="project" value="UniProtKB-KW"/>
</dbReference>
<evidence type="ECO:0000256" key="4">
    <source>
        <dbReference type="ARBA" id="ARBA00010429"/>
    </source>
</evidence>
<dbReference type="CDD" id="cd00350">
    <property type="entry name" value="rubredoxin_like"/>
    <property type="match status" value="1"/>
</dbReference>
<dbReference type="InterPro" id="IPR001433">
    <property type="entry name" value="OxRdtase_FAD/NAD-bd"/>
</dbReference>
<keyword evidence="12" id="KW-0411">Iron-sulfur</keyword>
<keyword evidence="10" id="KW-0560">Oxidoreductase</keyword>
<dbReference type="PANTHER" id="PTHR32439">
    <property type="entry name" value="FERREDOXIN--NITRITE REDUCTASE, CHLOROPLASTIC"/>
    <property type="match status" value="1"/>
</dbReference>
<organism evidence="18">
    <name type="scientific">Micromonas pusilla</name>
    <name type="common">Picoplanktonic green alga</name>
    <name type="synonym">Chromulina pusilla</name>
    <dbReference type="NCBI Taxonomy" id="38833"/>
    <lineage>
        <taxon>Eukaryota</taxon>
        <taxon>Viridiplantae</taxon>
        <taxon>Chlorophyta</taxon>
        <taxon>Mamiellophyceae</taxon>
        <taxon>Mamiellales</taxon>
        <taxon>Mamiellaceae</taxon>
        <taxon>Micromonas</taxon>
    </lineage>
</organism>
<keyword evidence="7" id="KW-0285">Flavoprotein</keyword>
<dbReference type="Gene3D" id="3.40.50.80">
    <property type="entry name" value="Nucleotide-binding domain of ferredoxin-NADP reductase (FNR) module"/>
    <property type="match status" value="1"/>
</dbReference>
<sequence length="997" mass="109218">MQSTNLLPNMISRGRHLSFNPQAEIKQPAHVLRNVAVQLWTGRTASAATGARASSTKRCVRTSVIARPDGVAQGRALPGPDRTETLAEYNKNTLSEYNIPDVVRADSHVYKDQDGYYVVKEEYRKPTNPFERLKLEKDPMKELIHLGGLEEMAEASAVNFKEWDEANGADEVDQRPKWAGLFHRRKGHYGRYMMRLKIPNGVVTSKQTRYLASIVKSCGEDGCADITTRQNFQLRGIELKNAPGIIQGVMDHGMCSLQSGLDNVRNATGNPLAGFDPHEIIDTRPFTRAIQDYVSGGGRGNSDIANLGRKWNVCVVGGPDFYEHPDINDLAFIPALREGVVGFNILVGGFISSARAAEAIPLDAWVPASEVVEATAAVITTFRDYGHRGNRQKCRMMWLIEEMGIDKFRTEVASRMPSQSMARASEDDLIDTSVSRRSYLGVHEQKQKGLCWVGICVPGGRLQADDMQDMADLADIYGSGEIRLTVEQNFIIPNVPKEKVDSLLAEPLLQRYSPFPGKVVSGMVACTGNQFCGFAQIETKKQAFAAAEHLESILDFPNGDIRMIWTGCPNSCAPVQVADIGLMGCQVKNPSGEKGMVDGVNIFVGGTVGPGGHLKEHPEVEKVACSELLPVLEDLCIEKFGAVRKAVPSENPRHADRWKINKSAQYTKGIPKALGKATHICTSCGYIYQENQAFMTQSEDFVCPSCSAPKSKFEALRDSKDPASSRPVKEYPSNAMVTLQGAGSTVELKLISKVDISSDTRIFRFALPTESHILGLPVGQHVSIAFTDDAGTVVSRPYTPISSDDDVGYVDFCIKIYQDGAMSKKLDSLALNETMTFEGPLGNVTYTDRGQFSIYNPATTDVDVRSGVNNVVMVCGGTGITPMLQVIRQIFKDVGDTTRVTLLYANKTPSDILLKHELDSLANQHPNLQIRYTVDSAGGGQWDGLVGLVDLDMIKACLPTARNETQVLMCGPPQMLEKGIKPSLKSLGFTQSSWIEF</sequence>
<evidence type="ECO:0000256" key="10">
    <source>
        <dbReference type="ARBA" id="ARBA00023002"/>
    </source>
</evidence>
<dbReference type="InterPro" id="IPR039261">
    <property type="entry name" value="FNR_nucleotide-bd"/>
</dbReference>
<dbReference type="SUPFAM" id="SSF55124">
    <property type="entry name" value="Nitrite/Sulfite reductase N-terminal domain-like"/>
    <property type="match status" value="2"/>
</dbReference>
<comment type="cofactor">
    <cofactor evidence="1">
        <name>siroheme</name>
        <dbReference type="ChEBI" id="CHEBI:60052"/>
    </cofactor>
</comment>
<keyword evidence="8" id="KW-0479">Metal-binding</keyword>
<evidence type="ECO:0000256" key="12">
    <source>
        <dbReference type="ARBA" id="ARBA00023014"/>
    </source>
</evidence>
<keyword evidence="11" id="KW-0408">Iron</keyword>
<dbReference type="Gene3D" id="3.30.413.10">
    <property type="entry name" value="Sulfite Reductase Hemoprotein, domain 1"/>
    <property type="match status" value="2"/>
</dbReference>
<dbReference type="InterPro" id="IPR051329">
    <property type="entry name" value="NIR_SIR_4Fe-4S"/>
</dbReference>
<dbReference type="EMBL" id="HBEV01012853">
    <property type="protein sequence ID" value="CAD8592612.1"/>
    <property type="molecule type" value="Transcribed_RNA"/>
</dbReference>
<dbReference type="EC" id="1.7.7.1" evidence="13"/>
<dbReference type="InterPro" id="IPR036136">
    <property type="entry name" value="Nit/Sulf_reduc_fer-like_dom_sf"/>
</dbReference>
<dbReference type="PROSITE" id="PS00365">
    <property type="entry name" value="NIR_SIR"/>
    <property type="match status" value="1"/>
</dbReference>
<dbReference type="InterPro" id="IPR017938">
    <property type="entry name" value="Riboflavin_synthase-like_b-brl"/>
</dbReference>
<dbReference type="Pfam" id="PF03460">
    <property type="entry name" value="NIR_SIR_ferr"/>
    <property type="match status" value="2"/>
</dbReference>
<evidence type="ECO:0000259" key="16">
    <source>
        <dbReference type="PROSITE" id="PS50903"/>
    </source>
</evidence>
<dbReference type="SUPFAM" id="SSF56014">
    <property type="entry name" value="Nitrite and sulphite reductase 4Fe-4S domain-like"/>
    <property type="match status" value="2"/>
</dbReference>
<dbReference type="PANTHER" id="PTHR32439:SF0">
    <property type="entry name" value="FERREDOXIN--NITRITE REDUCTASE, CHLOROPLASTIC"/>
    <property type="match status" value="1"/>
</dbReference>
<comment type="pathway">
    <text evidence="3">Nitrogen metabolism; nitrate reduction (assimilation).</text>
</comment>
<dbReference type="InterPro" id="IPR045854">
    <property type="entry name" value="NO2/SO3_Rdtase_4Fe4S_sf"/>
</dbReference>
<dbReference type="NCBIfam" id="NF007125">
    <property type="entry name" value="PRK09566.1"/>
    <property type="match status" value="1"/>
</dbReference>
<comment type="catalytic activity">
    <reaction evidence="15">
        <text>6 oxidized [2Fe-2S]-[ferredoxin] + NH4(+) + 2 H2O = nitrite + 6 reduced [2Fe-2S]-[ferredoxin] + 8 H(+)</text>
        <dbReference type="Rhea" id="RHEA:18041"/>
        <dbReference type="Rhea" id="RHEA-COMP:10000"/>
        <dbReference type="Rhea" id="RHEA-COMP:10001"/>
        <dbReference type="ChEBI" id="CHEBI:15377"/>
        <dbReference type="ChEBI" id="CHEBI:15378"/>
        <dbReference type="ChEBI" id="CHEBI:16301"/>
        <dbReference type="ChEBI" id="CHEBI:28938"/>
        <dbReference type="ChEBI" id="CHEBI:33737"/>
        <dbReference type="ChEBI" id="CHEBI:33738"/>
        <dbReference type="EC" id="1.7.7.1"/>
    </reaction>
</comment>
<dbReference type="PROSITE" id="PS51384">
    <property type="entry name" value="FAD_FR"/>
    <property type="match status" value="1"/>
</dbReference>
<dbReference type="PRINTS" id="PR00406">
    <property type="entry name" value="CYTB5RDTASE"/>
</dbReference>
<gene>
    <name evidence="18" type="ORF">MSP1404_LOCUS10016</name>
</gene>
<keyword evidence="5" id="KW-0004">4Fe-4S</keyword>
<dbReference type="Pfam" id="PF00970">
    <property type="entry name" value="FAD_binding_6"/>
    <property type="match status" value="1"/>
</dbReference>
<dbReference type="PROSITE" id="PS50903">
    <property type="entry name" value="RUBREDOXIN_LIKE"/>
    <property type="match status" value="1"/>
</dbReference>
<keyword evidence="6" id="KW-0349">Heme</keyword>
<dbReference type="SUPFAM" id="SSF52343">
    <property type="entry name" value="Ferredoxin reductase-like, C-terminal NADP-linked domain"/>
    <property type="match status" value="1"/>
</dbReference>
<comment type="similarity">
    <text evidence="4">Belongs to the nitrite and sulfite reductase 4Fe-4S domain family.</text>
</comment>
<dbReference type="InterPro" id="IPR008333">
    <property type="entry name" value="Cbr1-like_FAD-bd_dom"/>
</dbReference>
<dbReference type="FunFam" id="3.40.50.80:FF:000009">
    <property type="entry name" value="NADH-cytochrome b5 reductase"/>
    <property type="match status" value="1"/>
</dbReference>
<evidence type="ECO:0000256" key="2">
    <source>
        <dbReference type="ARBA" id="ARBA00001974"/>
    </source>
</evidence>
<dbReference type="Gene3D" id="2.40.30.10">
    <property type="entry name" value="Translation factors"/>
    <property type="match status" value="1"/>
</dbReference>
<dbReference type="AlphaFoldDB" id="A0A7S0KUK3"/>
<dbReference type="Pfam" id="PF00175">
    <property type="entry name" value="NAD_binding_1"/>
    <property type="match status" value="1"/>
</dbReference>
<reference evidence="18" key="1">
    <citation type="submission" date="2021-01" db="EMBL/GenBank/DDBJ databases">
        <authorList>
            <person name="Corre E."/>
            <person name="Pelletier E."/>
            <person name="Niang G."/>
            <person name="Scheremetjew M."/>
            <person name="Finn R."/>
            <person name="Kale V."/>
            <person name="Holt S."/>
            <person name="Cochrane G."/>
            <person name="Meng A."/>
            <person name="Brown T."/>
            <person name="Cohen L."/>
        </authorList>
    </citation>
    <scope>NUCLEOTIDE SEQUENCE</scope>
    <source>
        <strain evidence="18">CCMP494</strain>
    </source>
</reference>
<dbReference type="InterPro" id="IPR024934">
    <property type="entry name" value="Rubredoxin-like_dom"/>
</dbReference>
<dbReference type="InterPro" id="IPR006067">
    <property type="entry name" value="NO2/SO3_Rdtase_4Fe4S_dom"/>
</dbReference>
<dbReference type="CDD" id="cd06183">
    <property type="entry name" value="cyt_b5_reduct_like"/>
    <property type="match status" value="1"/>
</dbReference>
<dbReference type="SUPFAM" id="SSF57802">
    <property type="entry name" value="Rubredoxin-like"/>
    <property type="match status" value="1"/>
</dbReference>
<comment type="cofactor">
    <cofactor evidence="2">
        <name>FAD</name>
        <dbReference type="ChEBI" id="CHEBI:57692"/>
    </cofactor>
</comment>
<dbReference type="PRINTS" id="PR00371">
    <property type="entry name" value="FPNCR"/>
</dbReference>
<dbReference type="InterPro" id="IPR001709">
    <property type="entry name" value="Flavoprot_Pyr_Nucl_cyt_Rdtase"/>
</dbReference>
<dbReference type="InterPro" id="IPR005117">
    <property type="entry name" value="NiRdtase/SiRdtase_haem-b_fer"/>
</dbReference>
<dbReference type="GO" id="GO:0048307">
    <property type="term" value="F:ferredoxin-nitrite reductase activity"/>
    <property type="evidence" value="ECO:0007669"/>
    <property type="project" value="UniProtKB-EC"/>
</dbReference>
<evidence type="ECO:0000256" key="14">
    <source>
        <dbReference type="ARBA" id="ARBA00040459"/>
    </source>
</evidence>
<evidence type="ECO:0000256" key="6">
    <source>
        <dbReference type="ARBA" id="ARBA00022617"/>
    </source>
</evidence>
<dbReference type="InterPro" id="IPR006066">
    <property type="entry name" value="NO2/SO3_Rdtase_FeS/sirohaem_BS"/>
</dbReference>
<dbReference type="Gene3D" id="3.90.480.20">
    <property type="match status" value="1"/>
</dbReference>
<evidence type="ECO:0000256" key="15">
    <source>
        <dbReference type="ARBA" id="ARBA00048538"/>
    </source>
</evidence>
<evidence type="ECO:0000256" key="8">
    <source>
        <dbReference type="ARBA" id="ARBA00022723"/>
    </source>
</evidence>
<evidence type="ECO:0000256" key="11">
    <source>
        <dbReference type="ARBA" id="ARBA00023004"/>
    </source>
</evidence>
<keyword evidence="9" id="KW-0274">FAD</keyword>
<dbReference type="SUPFAM" id="SSF63380">
    <property type="entry name" value="Riboflavin synthase domain-like"/>
    <property type="match status" value="1"/>
</dbReference>
<dbReference type="InterPro" id="IPR017927">
    <property type="entry name" value="FAD-bd_FR_type"/>
</dbReference>
<evidence type="ECO:0000256" key="3">
    <source>
        <dbReference type="ARBA" id="ARBA00005096"/>
    </source>
</evidence>
<evidence type="ECO:0000256" key="1">
    <source>
        <dbReference type="ARBA" id="ARBA00001929"/>
    </source>
</evidence>
<protein>
    <recommendedName>
        <fullName evidence="14">Ferredoxin--nitrite reductase, chloroplastic</fullName>
        <ecNumber evidence="13">1.7.7.1</ecNumber>
    </recommendedName>
</protein>
<feature type="domain" description="Rubredoxin-like" evidence="16">
    <location>
        <begin position="676"/>
        <end position="716"/>
    </location>
</feature>
<evidence type="ECO:0000256" key="13">
    <source>
        <dbReference type="ARBA" id="ARBA00038893"/>
    </source>
</evidence>
<evidence type="ECO:0000256" key="9">
    <source>
        <dbReference type="ARBA" id="ARBA00022827"/>
    </source>
</evidence>
<accession>A0A7S0KUK3</accession>
<dbReference type="PRINTS" id="PR00397">
    <property type="entry name" value="SIROHAEM"/>
</dbReference>
<feature type="domain" description="FAD-binding FR-type" evidence="17">
    <location>
        <begin position="743"/>
        <end position="847"/>
    </location>
</feature>
<dbReference type="Pfam" id="PF01077">
    <property type="entry name" value="NIR_SIR"/>
    <property type="match status" value="2"/>
</dbReference>